<dbReference type="Proteomes" id="UP000256328">
    <property type="component" value="Unassembled WGS sequence"/>
</dbReference>
<dbReference type="InterPro" id="IPR002110">
    <property type="entry name" value="Ankyrin_rpt"/>
</dbReference>
<protein>
    <recommendedName>
        <fullName evidence="4">Clr5 domain-containing protein</fullName>
    </recommendedName>
</protein>
<dbReference type="Pfam" id="PF00023">
    <property type="entry name" value="Ank"/>
    <property type="match status" value="1"/>
</dbReference>
<feature type="repeat" description="ANK" evidence="3">
    <location>
        <begin position="1118"/>
        <end position="1150"/>
    </location>
</feature>
<reference evidence="5 6" key="1">
    <citation type="journal article" date="2018" name="IMA Fungus">
        <title>IMA Genome-F 9: Draft genome sequence of Annulohypoxylon stygium, Aspergillus mulundensis, Berkeleyomyces basicola (syn. Thielaviopsis basicola), Ceratocystis smalleyi, two Cercospora beticola strains, Coleophoma cylindrospora, Fusarium fracticaudum, Phialophora cf. hyalina, and Morchella septimelata.</title>
        <authorList>
            <person name="Wingfield B.D."/>
            <person name="Bills G.F."/>
            <person name="Dong Y."/>
            <person name="Huang W."/>
            <person name="Nel W.J."/>
            <person name="Swalarsk-Parry B.S."/>
            <person name="Vaghefi N."/>
            <person name="Wilken P.M."/>
            <person name="An Z."/>
            <person name="de Beer Z.W."/>
            <person name="De Vos L."/>
            <person name="Chen L."/>
            <person name="Duong T.A."/>
            <person name="Gao Y."/>
            <person name="Hammerbacher A."/>
            <person name="Kikkert J.R."/>
            <person name="Li Y."/>
            <person name="Li H."/>
            <person name="Li K."/>
            <person name="Li Q."/>
            <person name="Liu X."/>
            <person name="Ma X."/>
            <person name="Naidoo K."/>
            <person name="Pethybridge S.J."/>
            <person name="Sun J."/>
            <person name="Steenkamp E.T."/>
            <person name="van der Nest M.A."/>
            <person name="van Wyk S."/>
            <person name="Wingfield M.J."/>
            <person name="Xiong C."/>
            <person name="Yue Q."/>
            <person name="Zhang X."/>
        </authorList>
    </citation>
    <scope>NUCLEOTIDE SEQUENCE [LARGE SCALE GENOMIC DNA]</scope>
    <source>
        <strain evidence="5 6">BP5796</strain>
    </source>
</reference>
<feature type="repeat" description="ANK" evidence="3">
    <location>
        <begin position="863"/>
        <end position="895"/>
    </location>
</feature>
<gene>
    <name evidence="5" type="ORF">BP5796_12620</name>
</gene>
<keyword evidence="2 3" id="KW-0040">ANK repeat</keyword>
<dbReference type="Pfam" id="PF14420">
    <property type="entry name" value="Clr5"/>
    <property type="match status" value="1"/>
</dbReference>
<sequence length="1227" mass="136021">MVPVAKKISKQEWDAHKDTILDLYHVRNLPLCKSDKGESVQSILETEHSFIASRNQLDAYVRSLERPKRLKKGEWRAVHTKLDELLALGIEARVKLSGEVLSKERLQRSKRHAFLGHEHLIKSTSAEHALPRPDSLVIETQGVDGEWSRYTSENRLVRVNSPPSANDLAILELEAEESVPNYNALHPLGLEALSQFRNTASDGHPVWGQESSPPLQHMNQCQPFSTFNYQRQPFGSPRFSGYNPHLSLDFELSGESLGNWLESSTLEDPYTLQYWDRELTLSRFRTTVLATPTWSSHSESPSIRYPRSSARDATLDNPLHASPMSLSLLHESIPQDDFEVTGEIVAENANSDSSFYNMLLYSIANGFAGLRDLPDGAIFKMLQKQNHLSSRIMECLWICPSAQAKCLVDNLFRAAVEACDEEAVKAILQATCDSQNAIDPNGIVCKIYDDDRSYTPIELAAKHRHLGMVKTLLAAKADVNKTYAQRDSSECGALELAVHKWGDSEAVDMTLVKTILDGNAEVRVDLIMVVVRWGQTDILQELFSRFSPARHRDFFQSRKRPLADMLVKEKLAEIAEYLENDLATSFIKRIFEYCQSENCYRCLQDHQKLMEETLCSGARKANVNLVELLLPHTTMKTGGLTGAVRSGSRQLIDIFYLHGASLGGPTCYLDEIQADEYHIPKPLPTTPLAEAVRSQDMDLVHEFERLGALSHMDQTRHFEATIIAAAEIGNCEYMTKLLQQFPKKRGIHLWLALIVAIRKDRTEAALVLLGIGAPVSSVEPTYEPTPEFMHGLHLFSPLVEALQRQNKAIVDAILEIGVNIRHESRVMESRAMESRVMEYAGLWGDIPVIEDLINMGANINGGQNITALTAAVGSRNKGLVKLLLERGASPSAKASPIVTAVRTVTPLTRAIENEDDDMIQFLISCGADPADEDAFCSVIKWHGELFDMLLRAFSSKYPSGKLSFGGAPLILAVKIGDITLLTRMLAAKFDVNGFCEQGECELTALGFVIRHVKRADERSPIIRELLNHGDPNSIVLRPGEYVRLKRIYSKTALLVAVESRSEYIVELLLAKGADIHRPARRGLKRTPLQRACEVGSFKMVKLLLEHGAGVNEEPAQRDGATALQLAAISGSIRIAELLLSRGALVHAAPAKVGGRTALEGAAEHGCVEMIRVLWNASAGAGFTLEMIEKAKRLALDNGQRGCAEHLNSLSLSIPSAPLLEMAPIHGF</sequence>
<feature type="repeat" description="ANK" evidence="3">
    <location>
        <begin position="1048"/>
        <end position="1080"/>
    </location>
</feature>
<feature type="repeat" description="ANK" evidence="3">
    <location>
        <begin position="1083"/>
        <end position="1115"/>
    </location>
</feature>
<evidence type="ECO:0000313" key="5">
    <source>
        <dbReference type="EMBL" id="RDW57819.1"/>
    </source>
</evidence>
<dbReference type="InterPro" id="IPR025676">
    <property type="entry name" value="Clr5_dom"/>
</dbReference>
<dbReference type="PANTHER" id="PTHR24198:SF193">
    <property type="match status" value="1"/>
</dbReference>
<feature type="repeat" description="ANK" evidence="3">
    <location>
        <begin position="452"/>
        <end position="484"/>
    </location>
</feature>
<dbReference type="Pfam" id="PF12796">
    <property type="entry name" value="Ank_2"/>
    <property type="match status" value="2"/>
</dbReference>
<evidence type="ECO:0000313" key="6">
    <source>
        <dbReference type="Proteomes" id="UP000256328"/>
    </source>
</evidence>
<comment type="caution">
    <text evidence="5">The sequence shown here is derived from an EMBL/GenBank/DDBJ whole genome shotgun (WGS) entry which is preliminary data.</text>
</comment>
<keyword evidence="6" id="KW-1185">Reference proteome</keyword>
<dbReference type="PROSITE" id="PS50088">
    <property type="entry name" value="ANK_REPEAT"/>
    <property type="match status" value="6"/>
</dbReference>
<organism evidence="5 6">
    <name type="scientific">Coleophoma crateriformis</name>
    <dbReference type="NCBI Taxonomy" id="565419"/>
    <lineage>
        <taxon>Eukaryota</taxon>
        <taxon>Fungi</taxon>
        <taxon>Dikarya</taxon>
        <taxon>Ascomycota</taxon>
        <taxon>Pezizomycotina</taxon>
        <taxon>Leotiomycetes</taxon>
        <taxon>Helotiales</taxon>
        <taxon>Dermateaceae</taxon>
        <taxon>Coleophoma</taxon>
    </lineage>
</organism>
<proteinExistence type="predicted"/>
<evidence type="ECO:0000259" key="4">
    <source>
        <dbReference type="Pfam" id="PF14420"/>
    </source>
</evidence>
<dbReference type="InterPro" id="IPR036770">
    <property type="entry name" value="Ankyrin_rpt-contain_sf"/>
</dbReference>
<dbReference type="SUPFAM" id="SSF48403">
    <property type="entry name" value="Ankyrin repeat"/>
    <property type="match status" value="3"/>
</dbReference>
<keyword evidence="1" id="KW-0677">Repeat</keyword>
<dbReference type="PANTHER" id="PTHR24198">
    <property type="entry name" value="ANKYRIN REPEAT AND PROTEIN KINASE DOMAIN-CONTAINING PROTEIN"/>
    <property type="match status" value="1"/>
</dbReference>
<dbReference type="SMART" id="SM00248">
    <property type="entry name" value="ANK"/>
    <property type="match status" value="13"/>
</dbReference>
<accession>A0A3D8Q7P3</accession>
<evidence type="ECO:0000256" key="1">
    <source>
        <dbReference type="ARBA" id="ARBA00022737"/>
    </source>
</evidence>
<dbReference type="Gene3D" id="1.25.40.20">
    <property type="entry name" value="Ankyrin repeat-containing domain"/>
    <property type="match status" value="3"/>
</dbReference>
<dbReference type="OrthoDB" id="194358at2759"/>
<feature type="domain" description="Clr5" evidence="4">
    <location>
        <begin position="10"/>
        <end position="57"/>
    </location>
</feature>
<evidence type="ECO:0000256" key="2">
    <source>
        <dbReference type="ARBA" id="ARBA00023043"/>
    </source>
</evidence>
<name>A0A3D8Q7P3_9HELO</name>
<dbReference type="AlphaFoldDB" id="A0A3D8Q7P3"/>
<dbReference type="PROSITE" id="PS50297">
    <property type="entry name" value="ANK_REP_REGION"/>
    <property type="match status" value="4"/>
</dbReference>
<evidence type="ECO:0000256" key="3">
    <source>
        <dbReference type="PROSITE-ProRule" id="PRU00023"/>
    </source>
</evidence>
<feature type="repeat" description="ANK" evidence="3">
    <location>
        <begin position="902"/>
        <end position="934"/>
    </location>
</feature>
<dbReference type="EMBL" id="PDLN01000022">
    <property type="protein sequence ID" value="RDW57819.1"/>
    <property type="molecule type" value="Genomic_DNA"/>
</dbReference>